<dbReference type="RefSeq" id="WP_134209397.1">
    <property type="nucleotide sequence ID" value="NZ_CP038015.1"/>
</dbReference>
<evidence type="ECO:0000313" key="2">
    <source>
        <dbReference type="EMBL" id="QBP40702.1"/>
    </source>
</evidence>
<keyword evidence="1" id="KW-0812">Transmembrane</keyword>
<evidence type="ECO:0000313" key="3">
    <source>
        <dbReference type="Proteomes" id="UP000294292"/>
    </source>
</evidence>
<keyword evidence="1" id="KW-1133">Transmembrane helix</keyword>
<dbReference type="EMBL" id="CP038015">
    <property type="protein sequence ID" value="QBP40702.1"/>
    <property type="molecule type" value="Genomic_DNA"/>
</dbReference>
<feature type="transmembrane region" description="Helical" evidence="1">
    <location>
        <begin position="113"/>
        <end position="131"/>
    </location>
</feature>
<feature type="transmembrane region" description="Helical" evidence="1">
    <location>
        <begin position="53"/>
        <end position="74"/>
    </location>
</feature>
<dbReference type="AlphaFoldDB" id="A0A4P6ZWE7"/>
<feature type="transmembrane region" description="Helical" evidence="1">
    <location>
        <begin position="137"/>
        <end position="155"/>
    </location>
</feature>
<organism evidence="2 3">
    <name type="scientific">Paenisporosarcina antarctica</name>
    <dbReference type="NCBI Taxonomy" id="417367"/>
    <lineage>
        <taxon>Bacteria</taxon>
        <taxon>Bacillati</taxon>
        <taxon>Bacillota</taxon>
        <taxon>Bacilli</taxon>
        <taxon>Bacillales</taxon>
        <taxon>Caryophanaceae</taxon>
        <taxon>Paenisporosarcina</taxon>
    </lineage>
</organism>
<dbReference type="Proteomes" id="UP000294292">
    <property type="component" value="Chromosome"/>
</dbReference>
<gene>
    <name evidence="2" type="ORF">E2636_06040</name>
</gene>
<accession>A0A4P6ZWE7</accession>
<protein>
    <recommendedName>
        <fullName evidence="4">DUF3169 family protein</fullName>
    </recommendedName>
</protein>
<proteinExistence type="predicted"/>
<dbReference type="KEGG" id="panc:E2636_06040"/>
<reference evidence="2 3" key="1">
    <citation type="submission" date="2019-03" db="EMBL/GenBank/DDBJ databases">
        <title>Complete genome sequence of Paenisporosarcina antarctica CGMCC 1.6503T.</title>
        <authorList>
            <person name="Rong J.-C."/>
            <person name="Chi N.-Y."/>
            <person name="Zhang Q.-F."/>
        </authorList>
    </citation>
    <scope>NUCLEOTIDE SEQUENCE [LARGE SCALE GENOMIC DNA]</scope>
    <source>
        <strain evidence="2 3">CGMCC 1.6503</strain>
    </source>
</reference>
<name>A0A4P6ZWE7_9BACL</name>
<evidence type="ECO:0000256" key="1">
    <source>
        <dbReference type="SAM" id="Phobius"/>
    </source>
</evidence>
<keyword evidence="1" id="KW-0472">Membrane</keyword>
<dbReference type="OrthoDB" id="2426546at2"/>
<sequence length="166" mass="19466">MKKDFRVQYPLWQMAFIVLFGFFVFSVTSATTELINSTDEFSYSFELATFESLLLLGSISLTLVLGAIFASKIAKHNKQHPTQKLTMWQIRPLEFLEQDEGMTHITRKAAQKVYTFFVWALPALVAIYLVFELSRFWMILGILFLALMQYIIYYLEVRKHLKEVED</sequence>
<keyword evidence="3" id="KW-1185">Reference proteome</keyword>
<evidence type="ECO:0008006" key="4">
    <source>
        <dbReference type="Google" id="ProtNLM"/>
    </source>
</evidence>